<proteinExistence type="predicted"/>
<name>A0A0C3C5V7_HEBCY</name>
<dbReference type="AlphaFoldDB" id="A0A0C3C5V7"/>
<dbReference type="PROSITE" id="PS50181">
    <property type="entry name" value="FBOX"/>
    <property type="match status" value="1"/>
</dbReference>
<reference evidence="2 3" key="1">
    <citation type="submission" date="2014-04" db="EMBL/GenBank/DDBJ databases">
        <authorList>
            <consortium name="DOE Joint Genome Institute"/>
            <person name="Kuo A."/>
            <person name="Gay G."/>
            <person name="Dore J."/>
            <person name="Kohler A."/>
            <person name="Nagy L.G."/>
            <person name="Floudas D."/>
            <person name="Copeland A."/>
            <person name="Barry K.W."/>
            <person name="Cichocki N."/>
            <person name="Veneault-Fourrey C."/>
            <person name="LaButti K."/>
            <person name="Lindquist E.A."/>
            <person name="Lipzen A."/>
            <person name="Lundell T."/>
            <person name="Morin E."/>
            <person name="Murat C."/>
            <person name="Sun H."/>
            <person name="Tunlid A."/>
            <person name="Henrissat B."/>
            <person name="Grigoriev I.V."/>
            <person name="Hibbett D.S."/>
            <person name="Martin F."/>
            <person name="Nordberg H.P."/>
            <person name="Cantor M.N."/>
            <person name="Hua S.X."/>
        </authorList>
    </citation>
    <scope>NUCLEOTIDE SEQUENCE [LARGE SCALE GENOMIC DNA]</scope>
    <source>
        <strain evidence="3">h7</strain>
    </source>
</reference>
<sequence>MFAAVKNVVLAVFNRSRLWQPARVQPEMERPSPIDLCELPVELLTMILEDLDWTDVLRVRETCKKLQEISKARSIWLNLCRPHLTATETAPQILHLERPIHLHTSSELEYHFLRLKSASIGWETDDLSPSRRREIVTTSNPSCMYMVEGGRWFLVASDMGSISYFDLEASDPTEISLVPKQFQDKTTGFVAMAIDVDHGSSFLAFNLVVSYSLSGRPVHDFKHHRVQLWKVSLTLDEQQRGIGLSAEHLASFPQELDIWRVWALSLHGTHLALSVTCPEYDERHRTFVIDWKQADGDSTNYSRRLLHPCYGQVTTVCLRFLTKPSCYSTILPLRKQPRCHHSTIQVLQLRPCG</sequence>
<protein>
    <recommendedName>
        <fullName evidence="1">F-box domain-containing protein</fullName>
    </recommendedName>
</protein>
<feature type="domain" description="F-box" evidence="1">
    <location>
        <begin position="33"/>
        <end position="79"/>
    </location>
</feature>
<dbReference type="InterPro" id="IPR001810">
    <property type="entry name" value="F-box_dom"/>
</dbReference>
<dbReference type="OrthoDB" id="3068592at2759"/>
<dbReference type="InterPro" id="IPR036047">
    <property type="entry name" value="F-box-like_dom_sf"/>
</dbReference>
<dbReference type="EMBL" id="KN831774">
    <property type="protein sequence ID" value="KIM44245.1"/>
    <property type="molecule type" value="Genomic_DNA"/>
</dbReference>
<gene>
    <name evidence="2" type="ORF">M413DRAFT_377682</name>
</gene>
<dbReference type="Proteomes" id="UP000053424">
    <property type="component" value="Unassembled WGS sequence"/>
</dbReference>
<organism evidence="2 3">
    <name type="scientific">Hebeloma cylindrosporum</name>
    <dbReference type="NCBI Taxonomy" id="76867"/>
    <lineage>
        <taxon>Eukaryota</taxon>
        <taxon>Fungi</taxon>
        <taxon>Dikarya</taxon>
        <taxon>Basidiomycota</taxon>
        <taxon>Agaricomycotina</taxon>
        <taxon>Agaricomycetes</taxon>
        <taxon>Agaricomycetidae</taxon>
        <taxon>Agaricales</taxon>
        <taxon>Agaricineae</taxon>
        <taxon>Hymenogastraceae</taxon>
        <taxon>Hebeloma</taxon>
    </lineage>
</organism>
<dbReference type="SUPFAM" id="SSF81383">
    <property type="entry name" value="F-box domain"/>
    <property type="match status" value="1"/>
</dbReference>
<reference evidence="3" key="2">
    <citation type="submission" date="2015-01" db="EMBL/GenBank/DDBJ databases">
        <title>Evolutionary Origins and Diversification of the Mycorrhizal Mutualists.</title>
        <authorList>
            <consortium name="DOE Joint Genome Institute"/>
            <consortium name="Mycorrhizal Genomics Consortium"/>
            <person name="Kohler A."/>
            <person name="Kuo A."/>
            <person name="Nagy L.G."/>
            <person name="Floudas D."/>
            <person name="Copeland A."/>
            <person name="Barry K.W."/>
            <person name="Cichocki N."/>
            <person name="Veneault-Fourrey C."/>
            <person name="LaButti K."/>
            <person name="Lindquist E.A."/>
            <person name="Lipzen A."/>
            <person name="Lundell T."/>
            <person name="Morin E."/>
            <person name="Murat C."/>
            <person name="Riley R."/>
            <person name="Ohm R."/>
            <person name="Sun H."/>
            <person name="Tunlid A."/>
            <person name="Henrissat B."/>
            <person name="Grigoriev I.V."/>
            <person name="Hibbett D.S."/>
            <person name="Martin F."/>
        </authorList>
    </citation>
    <scope>NUCLEOTIDE SEQUENCE [LARGE SCALE GENOMIC DNA]</scope>
    <source>
        <strain evidence="3">h7</strain>
    </source>
</reference>
<dbReference type="Pfam" id="PF12937">
    <property type="entry name" value="F-box-like"/>
    <property type="match status" value="1"/>
</dbReference>
<accession>A0A0C3C5V7</accession>
<evidence type="ECO:0000313" key="3">
    <source>
        <dbReference type="Proteomes" id="UP000053424"/>
    </source>
</evidence>
<evidence type="ECO:0000313" key="2">
    <source>
        <dbReference type="EMBL" id="KIM44245.1"/>
    </source>
</evidence>
<keyword evidence="3" id="KW-1185">Reference proteome</keyword>
<dbReference type="HOGENOM" id="CLU_062055_0_0_1"/>
<evidence type="ECO:0000259" key="1">
    <source>
        <dbReference type="PROSITE" id="PS50181"/>
    </source>
</evidence>
<dbReference type="SMART" id="SM00256">
    <property type="entry name" value="FBOX"/>
    <property type="match status" value="1"/>
</dbReference>
<dbReference type="Gene3D" id="1.20.1280.50">
    <property type="match status" value="1"/>
</dbReference>